<dbReference type="AlphaFoldDB" id="A0A9W9VBP6"/>
<keyword evidence="3" id="KW-1185">Reference proteome</keyword>
<protein>
    <submittedName>
        <fullName evidence="2">Uncharacterized protein</fullName>
    </submittedName>
</protein>
<organism evidence="2 3">
    <name type="scientific">Penicillium cosmopolitanum</name>
    <dbReference type="NCBI Taxonomy" id="1131564"/>
    <lineage>
        <taxon>Eukaryota</taxon>
        <taxon>Fungi</taxon>
        <taxon>Dikarya</taxon>
        <taxon>Ascomycota</taxon>
        <taxon>Pezizomycotina</taxon>
        <taxon>Eurotiomycetes</taxon>
        <taxon>Eurotiomycetidae</taxon>
        <taxon>Eurotiales</taxon>
        <taxon>Aspergillaceae</taxon>
        <taxon>Penicillium</taxon>
    </lineage>
</organism>
<name>A0A9W9VBP6_9EURO</name>
<evidence type="ECO:0000256" key="1">
    <source>
        <dbReference type="SAM" id="MobiDB-lite"/>
    </source>
</evidence>
<comment type="caution">
    <text evidence="2">The sequence shown here is derived from an EMBL/GenBank/DDBJ whole genome shotgun (WGS) entry which is preliminary data.</text>
</comment>
<dbReference type="EMBL" id="JAPZBU010000012">
    <property type="protein sequence ID" value="KAJ5376223.1"/>
    <property type="molecule type" value="Genomic_DNA"/>
</dbReference>
<reference evidence="2" key="1">
    <citation type="submission" date="2022-12" db="EMBL/GenBank/DDBJ databases">
        <authorList>
            <person name="Petersen C."/>
        </authorList>
    </citation>
    <scope>NUCLEOTIDE SEQUENCE</scope>
    <source>
        <strain evidence="2">IBT 29677</strain>
    </source>
</reference>
<evidence type="ECO:0000313" key="2">
    <source>
        <dbReference type="EMBL" id="KAJ5376223.1"/>
    </source>
</evidence>
<evidence type="ECO:0000313" key="3">
    <source>
        <dbReference type="Proteomes" id="UP001147747"/>
    </source>
</evidence>
<dbReference type="OrthoDB" id="5426707at2759"/>
<gene>
    <name evidence="2" type="ORF">N7509_013109</name>
</gene>
<accession>A0A9W9VBP6</accession>
<feature type="compositionally biased region" description="Basic residues" evidence="1">
    <location>
        <begin position="44"/>
        <end position="53"/>
    </location>
</feature>
<sequence length="125" mass="13917">MFHRRRPATTTTRSSKPSLMTRLRGPNAKSKTVKTKTTTTRHGPSTHHGHSTHHGPSAHNTTSRRWGVSRPQHHHRRKVTFGDKVSGAMLKLKGSLTHRPGVKAAGTRRMHGTDGRGSHHHHGVY</sequence>
<dbReference type="Proteomes" id="UP001147747">
    <property type="component" value="Unassembled WGS sequence"/>
</dbReference>
<reference evidence="2" key="2">
    <citation type="journal article" date="2023" name="IMA Fungus">
        <title>Comparative genomic study of the Penicillium genus elucidates a diverse pangenome and 15 lateral gene transfer events.</title>
        <authorList>
            <person name="Petersen C."/>
            <person name="Sorensen T."/>
            <person name="Nielsen M.R."/>
            <person name="Sondergaard T.E."/>
            <person name="Sorensen J.L."/>
            <person name="Fitzpatrick D.A."/>
            <person name="Frisvad J.C."/>
            <person name="Nielsen K.L."/>
        </authorList>
    </citation>
    <scope>NUCLEOTIDE SEQUENCE</scope>
    <source>
        <strain evidence="2">IBT 29677</strain>
    </source>
</reference>
<feature type="region of interest" description="Disordered" evidence="1">
    <location>
        <begin position="1"/>
        <end position="125"/>
    </location>
</feature>
<dbReference type="RefSeq" id="XP_056481253.1">
    <property type="nucleotide sequence ID" value="XM_056637746.1"/>
</dbReference>
<proteinExistence type="predicted"/>
<dbReference type="GeneID" id="81376726"/>